<dbReference type="Pfam" id="PF13176">
    <property type="entry name" value="TPR_7"/>
    <property type="match status" value="1"/>
</dbReference>
<dbReference type="SUPFAM" id="SSF81901">
    <property type="entry name" value="HCP-like"/>
    <property type="match status" value="1"/>
</dbReference>
<dbReference type="SMART" id="SM00028">
    <property type="entry name" value="TPR"/>
    <property type="match status" value="6"/>
</dbReference>
<sequence length="237" mass="28042">MENNNYFYFYEKGKEEFLAGDYEKARQYLEKFLKYKDNFADVYNFLGFIYYISNDLNRAIDFYEKAIELNPYYTEALMNITVIYHSIGEYEKAEKYFKMLKENKNIKGIADKHCIGKLANIHAELAKKYLSLFMYDEALEEYEKALKLAPEFPDIRLAYANALRDANKLEEAIFQYDQVLIRKPKYIEALINQAITFYKLGYLGFALEALKKAKLIDANNKNLQAFLYLLENSKEVE</sequence>
<dbReference type="Pfam" id="PF00515">
    <property type="entry name" value="TPR_1"/>
    <property type="match status" value="1"/>
</dbReference>
<evidence type="ECO:0000256" key="3">
    <source>
        <dbReference type="PROSITE-ProRule" id="PRU00339"/>
    </source>
</evidence>
<evidence type="ECO:0000256" key="2">
    <source>
        <dbReference type="ARBA" id="ARBA00022803"/>
    </source>
</evidence>
<dbReference type="InterPro" id="IPR019734">
    <property type="entry name" value="TPR_rpt"/>
</dbReference>
<dbReference type="Pfam" id="PF14559">
    <property type="entry name" value="TPR_19"/>
    <property type="match status" value="1"/>
</dbReference>
<organism evidence="4 5">
    <name type="scientific">Deferribacter desulfuricans (strain DSM 14783 / JCM 11476 / NBRC 101012 / SSM1)</name>
    <dbReference type="NCBI Taxonomy" id="639282"/>
    <lineage>
        <taxon>Bacteria</taxon>
        <taxon>Pseudomonadati</taxon>
        <taxon>Deferribacterota</taxon>
        <taxon>Deferribacteres</taxon>
        <taxon>Deferribacterales</taxon>
        <taxon>Deferribacteraceae</taxon>
        <taxon>Deferribacter</taxon>
    </lineage>
</organism>
<dbReference type="PANTHER" id="PTHR44943">
    <property type="entry name" value="CELLULOSE SYNTHASE OPERON PROTEIN C"/>
    <property type="match status" value="1"/>
</dbReference>
<dbReference type="PROSITE" id="PS50005">
    <property type="entry name" value="TPR"/>
    <property type="match status" value="2"/>
</dbReference>
<dbReference type="EMBL" id="AP011529">
    <property type="protein sequence ID" value="BAI81407.1"/>
    <property type="molecule type" value="Genomic_DNA"/>
</dbReference>
<dbReference type="PROSITE" id="PS50293">
    <property type="entry name" value="TPR_REGION"/>
    <property type="match status" value="2"/>
</dbReference>
<dbReference type="Pfam" id="PF13181">
    <property type="entry name" value="TPR_8"/>
    <property type="match status" value="1"/>
</dbReference>
<keyword evidence="2 3" id="KW-0802">TPR repeat</keyword>
<dbReference type="HOGENOM" id="CLU_099802_0_0_0"/>
<feature type="repeat" description="TPR" evidence="3">
    <location>
        <begin position="119"/>
        <end position="152"/>
    </location>
</feature>
<keyword evidence="1" id="KW-0677">Repeat</keyword>
<evidence type="ECO:0000313" key="5">
    <source>
        <dbReference type="Proteomes" id="UP000001520"/>
    </source>
</evidence>
<dbReference type="OrthoDB" id="5379667at2"/>
<dbReference type="InterPro" id="IPR011990">
    <property type="entry name" value="TPR-like_helical_dom_sf"/>
</dbReference>
<proteinExistence type="predicted"/>
<evidence type="ECO:0000256" key="1">
    <source>
        <dbReference type="ARBA" id="ARBA00022737"/>
    </source>
</evidence>
<keyword evidence="5" id="KW-1185">Reference proteome</keyword>
<dbReference type="Proteomes" id="UP000001520">
    <property type="component" value="Chromosome"/>
</dbReference>
<dbReference type="STRING" id="639282.DEFDS_1956"/>
<dbReference type="KEGG" id="ddf:DEFDS_1956"/>
<feature type="repeat" description="TPR" evidence="3">
    <location>
        <begin position="40"/>
        <end position="73"/>
    </location>
</feature>
<name>D3P9L7_DEFDS</name>
<accession>D3P9L7</accession>
<dbReference type="PANTHER" id="PTHR44943:SF8">
    <property type="entry name" value="TPR REPEAT-CONTAINING PROTEIN MJ0263"/>
    <property type="match status" value="1"/>
</dbReference>
<dbReference type="eggNOG" id="COG0457">
    <property type="taxonomic scope" value="Bacteria"/>
</dbReference>
<reference evidence="4 5" key="1">
    <citation type="journal article" date="2010" name="DNA Res.">
        <title>Bacterial lifestyle in a deep-sea hydrothermal vent chimney revealed by the genome sequence of the thermophilic bacterium Deferribacter desulfuricans SSM1.</title>
        <authorList>
            <person name="Takaki Y."/>
            <person name="Shimamura S."/>
            <person name="Nakagawa S."/>
            <person name="Fukuhara Y."/>
            <person name="Horikawa H."/>
            <person name="Ankai A."/>
            <person name="Harada T."/>
            <person name="Hosoyama A."/>
            <person name="Oguchi A."/>
            <person name="Fukui S."/>
            <person name="Fujita N."/>
            <person name="Takami H."/>
            <person name="Takai K."/>
        </authorList>
    </citation>
    <scope>NUCLEOTIDE SEQUENCE [LARGE SCALE GENOMIC DNA]</scope>
    <source>
        <strain evidence="5">DSM 14783 / JCM 11476 / NBRC 101012 / SSM1</strain>
    </source>
</reference>
<evidence type="ECO:0000313" key="4">
    <source>
        <dbReference type="EMBL" id="BAI81407.1"/>
    </source>
</evidence>
<dbReference type="RefSeq" id="WP_013008652.1">
    <property type="nucleotide sequence ID" value="NC_013939.1"/>
</dbReference>
<gene>
    <name evidence="4" type="ordered locus">DEFDS_1956</name>
</gene>
<dbReference type="InterPro" id="IPR051685">
    <property type="entry name" value="Ycf3/AcsC/BcsC/TPR_MFPF"/>
</dbReference>
<protein>
    <submittedName>
        <fullName evidence="4">Tetratricopeptide repeat protein</fullName>
    </submittedName>
</protein>
<dbReference type="Gene3D" id="1.25.40.10">
    <property type="entry name" value="Tetratricopeptide repeat domain"/>
    <property type="match status" value="2"/>
</dbReference>
<dbReference type="AlphaFoldDB" id="D3P9L7"/>